<reference evidence="1" key="1">
    <citation type="submission" date="2023-10" db="EMBL/GenBank/DDBJ databases">
        <authorList>
            <person name="Chen Y."/>
            <person name="Shah S."/>
            <person name="Dougan E. K."/>
            <person name="Thang M."/>
            <person name="Chan C."/>
        </authorList>
    </citation>
    <scope>NUCLEOTIDE SEQUENCE [LARGE SCALE GENOMIC DNA]</scope>
</reference>
<protein>
    <submittedName>
        <fullName evidence="1">Uncharacterized protein</fullName>
    </submittedName>
</protein>
<dbReference type="EMBL" id="CAUYUJ010001340">
    <property type="protein sequence ID" value="CAK0795459.1"/>
    <property type="molecule type" value="Genomic_DNA"/>
</dbReference>
<organism evidence="1 2">
    <name type="scientific">Prorocentrum cordatum</name>
    <dbReference type="NCBI Taxonomy" id="2364126"/>
    <lineage>
        <taxon>Eukaryota</taxon>
        <taxon>Sar</taxon>
        <taxon>Alveolata</taxon>
        <taxon>Dinophyceae</taxon>
        <taxon>Prorocentrales</taxon>
        <taxon>Prorocentraceae</taxon>
        <taxon>Prorocentrum</taxon>
    </lineage>
</organism>
<name>A0ABN9PUT2_9DINO</name>
<proteinExistence type="predicted"/>
<evidence type="ECO:0000313" key="2">
    <source>
        <dbReference type="Proteomes" id="UP001189429"/>
    </source>
</evidence>
<evidence type="ECO:0000313" key="1">
    <source>
        <dbReference type="EMBL" id="CAK0795459.1"/>
    </source>
</evidence>
<gene>
    <name evidence="1" type="ORF">PCOR1329_LOCUS5135</name>
</gene>
<feature type="non-terminal residue" evidence="1">
    <location>
        <position position="56"/>
    </location>
</feature>
<sequence length="56" mass="6585">ASSLHGRVPHRWIRPRRARRARRQHHAAEDGRLFRIDFGFIFGRTPTIDTPQTVIP</sequence>
<feature type="non-terminal residue" evidence="1">
    <location>
        <position position="1"/>
    </location>
</feature>
<accession>A0ABN9PUT2</accession>
<comment type="caution">
    <text evidence="1">The sequence shown here is derived from an EMBL/GenBank/DDBJ whole genome shotgun (WGS) entry which is preliminary data.</text>
</comment>
<keyword evidence="2" id="KW-1185">Reference proteome</keyword>
<dbReference type="Proteomes" id="UP001189429">
    <property type="component" value="Unassembled WGS sequence"/>
</dbReference>